<keyword evidence="2 3" id="KW-0040">ANK repeat</keyword>
<reference evidence="5" key="1">
    <citation type="submission" date="2019-04" db="EMBL/GenBank/DDBJ databases">
        <title>Sequencing of skin fungus with MAO and IRED activity.</title>
        <authorList>
            <person name="Marsaioli A.J."/>
            <person name="Bonatto J.M.C."/>
            <person name="Reis Junior O."/>
        </authorList>
    </citation>
    <scope>NUCLEOTIDE SEQUENCE</scope>
    <source>
        <strain evidence="5">30M1</strain>
    </source>
</reference>
<dbReference type="InterPro" id="IPR010730">
    <property type="entry name" value="HET"/>
</dbReference>
<evidence type="ECO:0000256" key="2">
    <source>
        <dbReference type="ARBA" id="ARBA00023043"/>
    </source>
</evidence>
<proteinExistence type="predicted"/>
<evidence type="ECO:0000259" key="4">
    <source>
        <dbReference type="Pfam" id="PF06985"/>
    </source>
</evidence>
<evidence type="ECO:0000313" key="5">
    <source>
        <dbReference type="EMBL" id="KAF3002987.1"/>
    </source>
</evidence>
<feature type="repeat" description="ANK" evidence="3">
    <location>
        <begin position="386"/>
        <end position="418"/>
    </location>
</feature>
<dbReference type="OrthoDB" id="194358at2759"/>
<dbReference type="EMBL" id="SWKU01000010">
    <property type="protein sequence ID" value="KAF3002987.1"/>
    <property type="molecule type" value="Genomic_DNA"/>
</dbReference>
<accession>A0A9P4TFM4</accession>
<feature type="domain" description="Heterokaryon incompatibility" evidence="4">
    <location>
        <begin position="1"/>
        <end position="75"/>
    </location>
</feature>
<organism evidence="5 6">
    <name type="scientific">Curvularia kusanoi</name>
    <name type="common">Cochliobolus kusanoi</name>
    <dbReference type="NCBI Taxonomy" id="90978"/>
    <lineage>
        <taxon>Eukaryota</taxon>
        <taxon>Fungi</taxon>
        <taxon>Dikarya</taxon>
        <taxon>Ascomycota</taxon>
        <taxon>Pezizomycotina</taxon>
        <taxon>Dothideomycetes</taxon>
        <taxon>Pleosporomycetidae</taxon>
        <taxon>Pleosporales</taxon>
        <taxon>Pleosporineae</taxon>
        <taxon>Pleosporaceae</taxon>
        <taxon>Curvularia</taxon>
    </lineage>
</organism>
<dbReference type="SUPFAM" id="SSF48403">
    <property type="entry name" value="Ankyrin repeat"/>
    <property type="match status" value="2"/>
</dbReference>
<dbReference type="Proteomes" id="UP000801428">
    <property type="component" value="Unassembled WGS sequence"/>
</dbReference>
<keyword evidence="1" id="KW-0677">Repeat</keyword>
<dbReference type="Pfam" id="PF12796">
    <property type="entry name" value="Ank_2"/>
    <property type="match status" value="1"/>
</dbReference>
<feature type="repeat" description="ANK" evidence="3">
    <location>
        <begin position="358"/>
        <end position="385"/>
    </location>
</feature>
<dbReference type="PROSITE" id="PS50088">
    <property type="entry name" value="ANK_REPEAT"/>
    <property type="match status" value="2"/>
</dbReference>
<dbReference type="PROSITE" id="PS50297">
    <property type="entry name" value="ANK_REP_REGION"/>
    <property type="match status" value="1"/>
</dbReference>
<dbReference type="Pfam" id="PF06985">
    <property type="entry name" value="HET"/>
    <property type="match status" value="1"/>
</dbReference>
<evidence type="ECO:0000313" key="6">
    <source>
        <dbReference type="Proteomes" id="UP000801428"/>
    </source>
</evidence>
<dbReference type="InterPro" id="IPR036770">
    <property type="entry name" value="Ankyrin_rpt-contain_sf"/>
</dbReference>
<evidence type="ECO:0000256" key="1">
    <source>
        <dbReference type="ARBA" id="ARBA00022737"/>
    </source>
</evidence>
<dbReference type="PANTHER" id="PTHR24198:SF165">
    <property type="entry name" value="ANKYRIN REPEAT-CONTAINING PROTEIN-RELATED"/>
    <property type="match status" value="1"/>
</dbReference>
<protein>
    <recommendedName>
        <fullName evidence="4">Heterokaryon incompatibility domain-containing protein</fullName>
    </recommendedName>
</protein>
<evidence type="ECO:0000256" key="3">
    <source>
        <dbReference type="PROSITE-ProRule" id="PRU00023"/>
    </source>
</evidence>
<dbReference type="InterPro" id="IPR002110">
    <property type="entry name" value="Ankyrin_rpt"/>
</dbReference>
<comment type="caution">
    <text evidence="5">The sequence shown here is derived from an EMBL/GenBank/DDBJ whole genome shotgun (WGS) entry which is preliminary data.</text>
</comment>
<gene>
    <name evidence="5" type="ORF">E8E13_005289</name>
</gene>
<name>A0A9P4TFM4_CURKU</name>
<dbReference type="AlphaFoldDB" id="A0A9P4TFM4"/>
<dbReference type="Gene3D" id="1.25.40.20">
    <property type="entry name" value="Ankyrin repeat-containing domain"/>
    <property type="match status" value="2"/>
</dbReference>
<keyword evidence="6" id="KW-1185">Reference proteome</keyword>
<dbReference type="PANTHER" id="PTHR24198">
    <property type="entry name" value="ANKYRIN REPEAT AND PROTEIN KINASE DOMAIN-CONTAINING PROTEIN"/>
    <property type="match status" value="1"/>
</dbReference>
<dbReference type="SMART" id="SM00248">
    <property type="entry name" value="ANK"/>
    <property type="match status" value="5"/>
</dbReference>
<sequence length="596" mass="65811">MGQIYEGAEKVLFWLGKATPQIIALMEELNQFRNTHSGGHYKPEAFKEWPWKDHSVAIKQLLKREWFTRVWILQEAAKARKADVCCGIHSIPSEIFVLALDILEPEPPQHCKPVLDIMAQSSRSSSWWAQTRDLRTLLRKFHGSKATDERDKIYALLGMSLNPLDAKAIAIDYRRPSPEVIHEVVMYLLQSTQPDQSDPFTMYDVLDLMCSFTTLDVTYWISAQKVGRRFPLKYNSMTEKPGQIKGKSPVISVIDDPVQLLFEERSTEGLEKQKTCYSQIVELMPDQQSAVASQEYSEGLHILSWGGAGHHVKVVTITNKRNALVEAAGRGCIRVVRQLLRIKLQTRREEETCNAGVLRDAAHLGYTELVRFMLDAGVDVNHRDHSTTSALQNALRMGNEDAVKMLLEAGADANVHGEERPTLLWFAVGGGSKKNVELMLDADPTVYDDAFEYAITNSNEAILKVLVDAGASVNADTLRTAVDGGRGAILKVLLDAGASVDADALQTAVFNNRGGIVKMLLDAGAKVDASVLEFAAYPVTESYGKALLDKGVDVDAYALKRAASPGMEEIRKMLLDAHASTNSPNGEQDSSSAAIN</sequence>